<protein>
    <submittedName>
        <fullName evidence="4">RecD3</fullName>
        <ecNumber evidence="4">3.1.11.5</ecNumber>
    </submittedName>
</protein>
<evidence type="ECO:0000313" key="4">
    <source>
        <dbReference type="EMBL" id="ACN17985.1"/>
    </source>
</evidence>
<name>C0QIP1_DESAH</name>
<organism evidence="4 5">
    <name type="scientific">Desulforapulum autotrophicum (strain ATCC 43914 / DSM 3382 / VKM B-1955 / HRM2)</name>
    <name type="common">Desulfobacterium autotrophicum</name>
    <dbReference type="NCBI Taxonomy" id="177437"/>
    <lineage>
        <taxon>Bacteria</taxon>
        <taxon>Pseudomonadati</taxon>
        <taxon>Thermodesulfobacteriota</taxon>
        <taxon>Desulfobacteria</taxon>
        <taxon>Desulfobacterales</taxon>
        <taxon>Desulfobacteraceae</taxon>
        <taxon>Desulforapulum</taxon>
    </lineage>
</organism>
<dbReference type="Pfam" id="PF23139">
    <property type="entry name" value="OB_YrrC"/>
    <property type="match status" value="1"/>
</dbReference>
<dbReference type="Gene3D" id="2.30.30.940">
    <property type="match status" value="1"/>
</dbReference>
<dbReference type="InterPro" id="IPR027417">
    <property type="entry name" value="P-loop_NTPase"/>
</dbReference>
<feature type="domain" description="AAA+ ATPase" evidence="3">
    <location>
        <begin position="343"/>
        <end position="491"/>
    </location>
</feature>
<dbReference type="InterPro" id="IPR050534">
    <property type="entry name" value="Coronavir_polyprotein_1ab"/>
</dbReference>
<dbReference type="GO" id="GO:0003677">
    <property type="term" value="F:DNA binding"/>
    <property type="evidence" value="ECO:0007669"/>
    <property type="project" value="InterPro"/>
</dbReference>
<dbReference type="InterPro" id="IPR006345">
    <property type="entry name" value="RecD2"/>
</dbReference>
<evidence type="ECO:0000259" key="3">
    <source>
        <dbReference type="SMART" id="SM00382"/>
    </source>
</evidence>
<dbReference type="Pfam" id="PF13245">
    <property type="entry name" value="AAA_19"/>
    <property type="match status" value="1"/>
</dbReference>
<dbReference type="STRING" id="177437.HRM2_49370"/>
<sequence>MDSATAAGVFKRTMIVLQGTLERITFRNEENHYTIAKIKTRETRDAVVVVGTMPGVNEGETLKLTGQWVAHPKYGDQFKVDRFEVTLPATVAGIRRYLGSGIIKGIGMAMAKRIVEQFEERSLEVIENEPERLREIPGIGKSKADLITRAWDKHHAVRKVMRFLQDHDVGIAHASAILKYYGTDSLNILKHNPYSVSKDVPEAGFEVADAIALKAGFKPDDPERIKACLLFLLCKKECDGHVFAEFEALNLGCESLTGAGREDVEKALGALADAGEVVVEQDQVYLKRLHMAEKGIAERIRAMLCVPINPVDLSDEAITMEVATRLAVKLSQEQIDVVKQVMAHRVVVITGGPGTGKTTLIRAVCAVLKKLRKTVTLAAPTGRAARRLSQVTDKKASTLHRLLLCDPDTGEFARNLSNPLDSDVVIVDEASMVDTMLMFNLLLAVPVNSSLILVGDIFQLPSVGPGNVLSDIIASKAVKTFSLTRIFRQAEQSPIVMNAHAIRNGEMPCLENSSDGLSEFYFIESASPERVVATIVELCSNRIKKAFPHVDEIQVLTPMHKGEAGTINLNQKLQQVLNKAAGGIEARGLTFKTGDKVMHLKNNYQKEVFNGDIGIVHEVVKSEGRLSVDYDGRVVDYDLLELDELTLAYAVSVHKSQGSEYSAVVIAMTVQHYPLLQRNLLYTAMTRGKNLVIVVGSRRSMEIALHNNRTDCRLSGLCRRLEMPEMDSRGVES</sequence>
<dbReference type="GO" id="GO:0009338">
    <property type="term" value="C:exodeoxyribonuclease V complex"/>
    <property type="evidence" value="ECO:0007669"/>
    <property type="project" value="TreeGrafter"/>
</dbReference>
<dbReference type="GO" id="GO:0006310">
    <property type="term" value="P:DNA recombination"/>
    <property type="evidence" value="ECO:0007669"/>
    <property type="project" value="InterPro"/>
</dbReference>
<evidence type="ECO:0000313" key="5">
    <source>
        <dbReference type="Proteomes" id="UP000000442"/>
    </source>
</evidence>
<reference evidence="4 5" key="1">
    <citation type="journal article" date="2009" name="Environ. Microbiol.">
        <title>Genome sequence of Desulfobacterium autotrophicum HRM2, a marine sulfate reducer oxidizing organic carbon completely to carbon dioxide.</title>
        <authorList>
            <person name="Strittmatter A.W."/>
            <person name="Liesegang H."/>
            <person name="Rabus R."/>
            <person name="Decker I."/>
            <person name="Amann J."/>
            <person name="Andres S."/>
            <person name="Henne A."/>
            <person name="Fricke W.F."/>
            <person name="Martinez-Arias R."/>
            <person name="Bartels D."/>
            <person name="Goesmann A."/>
            <person name="Krause L."/>
            <person name="Puehler A."/>
            <person name="Klenk H.P."/>
            <person name="Richter M."/>
            <person name="Schuler M."/>
            <person name="Gloeckner F.O."/>
            <person name="Meyerdierks A."/>
            <person name="Gottschalk G."/>
            <person name="Amann R."/>
        </authorList>
    </citation>
    <scope>NUCLEOTIDE SEQUENCE [LARGE SCALE GENOMIC DNA]</scope>
    <source>
        <strain evidence="5">ATCC 43914 / DSM 3382 / HRM2</strain>
    </source>
</reference>
<dbReference type="InterPro" id="IPR055446">
    <property type="entry name" value="RecD2_N_OB"/>
</dbReference>
<dbReference type="eggNOG" id="COG0507">
    <property type="taxonomic scope" value="Bacteria"/>
</dbReference>
<dbReference type="HAMAP" id="MF_01488">
    <property type="entry name" value="RecD2"/>
    <property type="match status" value="1"/>
</dbReference>
<dbReference type="InterPro" id="IPR010994">
    <property type="entry name" value="RuvA_2-like"/>
</dbReference>
<dbReference type="InterPro" id="IPR027785">
    <property type="entry name" value="UvrD-like_helicase_C"/>
</dbReference>
<evidence type="ECO:0000256" key="1">
    <source>
        <dbReference type="ARBA" id="ARBA00022741"/>
    </source>
</evidence>
<dbReference type="Gene3D" id="1.10.10.2220">
    <property type="match status" value="1"/>
</dbReference>
<dbReference type="Gene3D" id="3.40.50.300">
    <property type="entry name" value="P-loop containing nucleotide triphosphate hydrolases"/>
    <property type="match status" value="2"/>
</dbReference>
<dbReference type="Pfam" id="PF13538">
    <property type="entry name" value="UvrD_C_2"/>
    <property type="match status" value="1"/>
</dbReference>
<dbReference type="SUPFAM" id="SSF47781">
    <property type="entry name" value="RuvA domain 2-like"/>
    <property type="match status" value="1"/>
</dbReference>
<dbReference type="Pfam" id="PF18335">
    <property type="entry name" value="SH3_13"/>
    <property type="match status" value="1"/>
</dbReference>
<dbReference type="Pfam" id="PF14520">
    <property type="entry name" value="HHH_5"/>
    <property type="match status" value="1"/>
</dbReference>
<dbReference type="AlphaFoldDB" id="C0QIP1"/>
<dbReference type="GO" id="GO:0008854">
    <property type="term" value="F:exodeoxyribonuclease V activity"/>
    <property type="evidence" value="ECO:0007669"/>
    <property type="project" value="UniProtKB-EC"/>
</dbReference>
<dbReference type="EMBL" id="CP001087">
    <property type="protein sequence ID" value="ACN17985.1"/>
    <property type="molecule type" value="Genomic_DNA"/>
</dbReference>
<dbReference type="CDD" id="cd18809">
    <property type="entry name" value="SF1_C_RecD"/>
    <property type="match status" value="1"/>
</dbReference>
<dbReference type="SMART" id="SM00382">
    <property type="entry name" value="AAA"/>
    <property type="match status" value="1"/>
</dbReference>
<dbReference type="Gene3D" id="1.10.150.20">
    <property type="entry name" value="5' to 3' exonuclease, C-terminal subdomain"/>
    <property type="match status" value="1"/>
</dbReference>
<dbReference type="HOGENOM" id="CLU_007524_0_3_7"/>
<dbReference type="PANTHER" id="PTHR43788:SF6">
    <property type="entry name" value="DNA HELICASE B"/>
    <property type="match status" value="1"/>
</dbReference>
<dbReference type="Proteomes" id="UP000000442">
    <property type="component" value="Chromosome"/>
</dbReference>
<dbReference type="EC" id="3.1.11.5" evidence="4"/>
<dbReference type="InterPro" id="IPR041451">
    <property type="entry name" value="RecD2_SH13"/>
</dbReference>
<dbReference type="SUPFAM" id="SSF52540">
    <property type="entry name" value="P-loop containing nucleoside triphosphate hydrolases"/>
    <property type="match status" value="2"/>
</dbReference>
<dbReference type="RefSeq" id="WP_015906692.1">
    <property type="nucleotide sequence ID" value="NC_012108.1"/>
</dbReference>
<dbReference type="KEGG" id="dat:HRM2_49370"/>
<dbReference type="Pfam" id="PF14490">
    <property type="entry name" value="HHH_RecD2"/>
    <property type="match status" value="1"/>
</dbReference>
<keyword evidence="4" id="KW-0378">Hydrolase</keyword>
<dbReference type="InterPro" id="IPR029493">
    <property type="entry name" value="RecD2-like_HHH"/>
</dbReference>
<accession>C0QIP1</accession>
<keyword evidence="1" id="KW-0547">Nucleotide-binding</keyword>
<dbReference type="NCBIfam" id="TIGR01448">
    <property type="entry name" value="recD_rel"/>
    <property type="match status" value="1"/>
</dbReference>
<dbReference type="PANTHER" id="PTHR43788">
    <property type="entry name" value="DNA2/NAM7 HELICASE FAMILY MEMBER"/>
    <property type="match status" value="1"/>
</dbReference>
<dbReference type="CDD" id="cd17933">
    <property type="entry name" value="DEXSc_RecD-like"/>
    <property type="match status" value="1"/>
</dbReference>
<dbReference type="GO" id="GO:0005524">
    <property type="term" value="F:ATP binding"/>
    <property type="evidence" value="ECO:0007669"/>
    <property type="project" value="UniProtKB-KW"/>
</dbReference>
<proteinExistence type="inferred from homology"/>
<dbReference type="GO" id="GO:0043139">
    <property type="term" value="F:5'-3' DNA helicase activity"/>
    <property type="evidence" value="ECO:0007669"/>
    <property type="project" value="InterPro"/>
</dbReference>
<evidence type="ECO:0000256" key="2">
    <source>
        <dbReference type="ARBA" id="ARBA00022840"/>
    </source>
</evidence>
<gene>
    <name evidence="4" type="primary">recD3</name>
    <name evidence="4" type="ordered locus">HRM2_49370</name>
</gene>
<keyword evidence="5" id="KW-1185">Reference proteome</keyword>
<keyword evidence="2" id="KW-0067">ATP-binding</keyword>
<dbReference type="InterPro" id="IPR003593">
    <property type="entry name" value="AAA+_ATPase"/>
</dbReference>
<dbReference type="GO" id="GO:0017116">
    <property type="term" value="F:single-stranded DNA helicase activity"/>
    <property type="evidence" value="ECO:0007669"/>
    <property type="project" value="TreeGrafter"/>
</dbReference>